<evidence type="ECO:0000313" key="11">
    <source>
        <dbReference type="Proteomes" id="UP001466893"/>
    </source>
</evidence>
<organism evidence="10 11">
    <name type="scientific">Kosakonia calanthes</name>
    <dbReference type="NCBI Taxonomy" id="3139408"/>
    <lineage>
        <taxon>Bacteria</taxon>
        <taxon>Pseudomonadati</taxon>
        <taxon>Pseudomonadota</taxon>
        <taxon>Gammaproteobacteria</taxon>
        <taxon>Enterobacterales</taxon>
        <taxon>Enterobacteriaceae</taxon>
        <taxon>Kosakonia</taxon>
    </lineage>
</organism>
<keyword evidence="6" id="KW-0769">Symport</keyword>
<gene>
    <name evidence="10" type="ORF">AAEY27_13225</name>
</gene>
<feature type="transmembrane region" description="Helical" evidence="9">
    <location>
        <begin position="284"/>
        <end position="305"/>
    </location>
</feature>
<evidence type="ECO:0000313" key="10">
    <source>
        <dbReference type="EMBL" id="WZV96647.1"/>
    </source>
</evidence>
<comment type="similarity">
    <text evidence="1">Belongs to the KdgT transporter family.</text>
</comment>
<keyword evidence="4" id="KW-0762">Sugar transport</keyword>
<evidence type="ECO:0000256" key="1">
    <source>
        <dbReference type="ARBA" id="ARBA00006430"/>
    </source>
</evidence>
<feature type="transmembrane region" description="Helical" evidence="9">
    <location>
        <begin position="43"/>
        <end position="64"/>
    </location>
</feature>
<evidence type="ECO:0000256" key="2">
    <source>
        <dbReference type="ARBA" id="ARBA00022448"/>
    </source>
</evidence>
<dbReference type="EMBL" id="CP151800">
    <property type="protein sequence ID" value="WZV96647.1"/>
    <property type="molecule type" value="Genomic_DNA"/>
</dbReference>
<keyword evidence="5 9" id="KW-0812">Transmembrane</keyword>
<keyword evidence="2" id="KW-0813">Transport</keyword>
<keyword evidence="3" id="KW-1003">Cell membrane</keyword>
<feature type="transmembrane region" description="Helical" evidence="9">
    <location>
        <begin position="191"/>
        <end position="213"/>
    </location>
</feature>
<name>A0ABZ3B1I2_9ENTR</name>
<dbReference type="RefSeq" id="WP_342321049.1">
    <property type="nucleotide sequence ID" value="NZ_CP151800.1"/>
</dbReference>
<dbReference type="Pfam" id="PF03812">
    <property type="entry name" value="KdgT"/>
    <property type="match status" value="1"/>
</dbReference>
<feature type="transmembrane region" description="Helical" evidence="9">
    <location>
        <begin position="12"/>
        <end position="31"/>
    </location>
</feature>
<feature type="transmembrane region" description="Helical" evidence="9">
    <location>
        <begin position="219"/>
        <end position="241"/>
    </location>
</feature>
<evidence type="ECO:0000256" key="7">
    <source>
        <dbReference type="ARBA" id="ARBA00022989"/>
    </source>
</evidence>
<dbReference type="Proteomes" id="UP001466893">
    <property type="component" value="Chromosome"/>
</dbReference>
<evidence type="ECO:0000256" key="8">
    <source>
        <dbReference type="ARBA" id="ARBA00023136"/>
    </source>
</evidence>
<evidence type="ECO:0000256" key="6">
    <source>
        <dbReference type="ARBA" id="ARBA00022847"/>
    </source>
</evidence>
<feature type="transmembrane region" description="Helical" evidence="9">
    <location>
        <begin position="163"/>
        <end position="184"/>
    </location>
</feature>
<evidence type="ECO:0000256" key="4">
    <source>
        <dbReference type="ARBA" id="ARBA00022597"/>
    </source>
</evidence>
<feature type="transmembrane region" description="Helical" evidence="9">
    <location>
        <begin position="76"/>
        <end position="95"/>
    </location>
</feature>
<keyword evidence="7 9" id="KW-1133">Transmembrane helix</keyword>
<evidence type="ECO:0000256" key="9">
    <source>
        <dbReference type="SAM" id="Phobius"/>
    </source>
</evidence>
<sequence>MNINILDKMNKVPGGLIIIPLVVAILLNTFAPQVLTIGGPTTALFKVGSSAMMGIFLLICGTSINIRQAGLPLYKGAVLLVLKCIAGALAVWLVGSMFGPAGFLGISTLAFVACLTSSNSSLYIALCSNYGDASDAGAISVFCVKDGPFVTMMVLGVSGLANIPFAALLSMLIPLLIGMLWGNLDERFKQLCAAAQPLIIIIMSFAIGANSSINTVFTAGLSGIVLGLISACTGIMFYFLYNLFLKKKTALGAALGTTAASSALTPAMVAQADPSLAVYVDAATAQLATASIITMLTAPVLVAWFDKRLKARAPVVVEENTAPEKKTLPLSSQVSKGNK</sequence>
<protein>
    <submittedName>
        <fullName evidence="10">2-keto-3-deoxygluconate permease</fullName>
    </submittedName>
</protein>
<reference evidence="10 11" key="1">
    <citation type="submission" date="2024-04" db="EMBL/GenBank/DDBJ databases">
        <title>Kosakonia calanthae sp. nov., a halophilic bacterium isolated from leaves of Calanthe tiplacata.</title>
        <authorList>
            <person name="Wu P."/>
        </authorList>
    </citation>
    <scope>NUCLEOTIDE SEQUENCE [LARGE SCALE GENOMIC DNA]</scope>
    <source>
        <strain evidence="10 11">BYX6</strain>
    </source>
</reference>
<keyword evidence="8 9" id="KW-0472">Membrane</keyword>
<feature type="transmembrane region" description="Helical" evidence="9">
    <location>
        <begin position="253"/>
        <end position="272"/>
    </location>
</feature>
<proteinExistence type="inferred from homology"/>
<feature type="transmembrane region" description="Helical" evidence="9">
    <location>
        <begin position="101"/>
        <end position="126"/>
    </location>
</feature>
<dbReference type="InterPro" id="IPR004684">
    <property type="entry name" value="2keto-3dGluconate_permease"/>
</dbReference>
<evidence type="ECO:0000256" key="5">
    <source>
        <dbReference type="ARBA" id="ARBA00022692"/>
    </source>
</evidence>
<accession>A0ABZ3B1I2</accession>
<keyword evidence="11" id="KW-1185">Reference proteome</keyword>
<evidence type="ECO:0000256" key="3">
    <source>
        <dbReference type="ARBA" id="ARBA00022475"/>
    </source>
</evidence>